<dbReference type="NCBIfam" id="TIGR01214">
    <property type="entry name" value="rmlD"/>
    <property type="match status" value="1"/>
</dbReference>
<evidence type="ECO:0000256" key="7">
    <source>
        <dbReference type="SAM" id="MobiDB-lite"/>
    </source>
</evidence>
<evidence type="ECO:0000256" key="6">
    <source>
        <dbReference type="RuleBase" id="RU364082"/>
    </source>
</evidence>
<dbReference type="Gene3D" id="3.90.25.10">
    <property type="entry name" value="UDP-galactose 4-epimerase, domain 1"/>
    <property type="match status" value="1"/>
</dbReference>
<organism evidence="9 10">
    <name type="scientific">Alteriqipengyuania halimionae</name>
    <dbReference type="NCBI Taxonomy" id="1926630"/>
    <lineage>
        <taxon>Bacteria</taxon>
        <taxon>Pseudomonadati</taxon>
        <taxon>Pseudomonadota</taxon>
        <taxon>Alphaproteobacteria</taxon>
        <taxon>Sphingomonadales</taxon>
        <taxon>Erythrobacteraceae</taxon>
        <taxon>Alteriqipengyuania</taxon>
    </lineage>
</organism>
<dbReference type="OrthoDB" id="9803892at2"/>
<dbReference type="InterPro" id="IPR029903">
    <property type="entry name" value="RmlD-like-bd"/>
</dbReference>
<dbReference type="GO" id="GO:0008831">
    <property type="term" value="F:dTDP-4-dehydrorhamnose reductase activity"/>
    <property type="evidence" value="ECO:0007669"/>
    <property type="project" value="UniProtKB-EC"/>
</dbReference>
<dbReference type="SUPFAM" id="SSF51735">
    <property type="entry name" value="NAD(P)-binding Rossmann-fold domains"/>
    <property type="match status" value="1"/>
</dbReference>
<keyword evidence="6" id="KW-0521">NADP</keyword>
<evidence type="ECO:0000256" key="4">
    <source>
        <dbReference type="ARBA" id="ARBA00017099"/>
    </source>
</evidence>
<evidence type="ECO:0000313" key="10">
    <source>
        <dbReference type="Proteomes" id="UP000429229"/>
    </source>
</evidence>
<evidence type="ECO:0000259" key="8">
    <source>
        <dbReference type="Pfam" id="PF04321"/>
    </source>
</evidence>
<dbReference type="Pfam" id="PF04321">
    <property type="entry name" value="RmlD_sub_bind"/>
    <property type="match status" value="1"/>
</dbReference>
<evidence type="ECO:0000256" key="1">
    <source>
        <dbReference type="ARBA" id="ARBA00004781"/>
    </source>
</evidence>
<gene>
    <name evidence="9" type="primary">rfbD</name>
    <name evidence="9" type="ORF">GRI68_12110</name>
</gene>
<dbReference type="EC" id="1.1.1.133" evidence="3 6"/>
<dbReference type="GO" id="GO:0019305">
    <property type="term" value="P:dTDP-rhamnose biosynthetic process"/>
    <property type="evidence" value="ECO:0007669"/>
    <property type="project" value="UniProtKB-UniPathway"/>
</dbReference>
<dbReference type="InterPro" id="IPR005913">
    <property type="entry name" value="dTDP_dehydrorham_reduct"/>
</dbReference>
<comment type="cofactor">
    <cofactor evidence="6">
        <name>Mg(2+)</name>
        <dbReference type="ChEBI" id="CHEBI:18420"/>
    </cofactor>
    <text evidence="6">Binds 1 Mg(2+) ion per monomer.</text>
</comment>
<comment type="similarity">
    <text evidence="2 6">Belongs to the dTDP-4-dehydrorhamnose reductase family.</text>
</comment>
<dbReference type="Proteomes" id="UP000429229">
    <property type="component" value="Unassembled WGS sequence"/>
</dbReference>
<dbReference type="PANTHER" id="PTHR10491:SF4">
    <property type="entry name" value="METHIONINE ADENOSYLTRANSFERASE 2 SUBUNIT BETA"/>
    <property type="match status" value="1"/>
</dbReference>
<feature type="domain" description="RmlD-like substrate binding" evidence="8">
    <location>
        <begin position="1"/>
        <end position="288"/>
    </location>
</feature>
<accession>A0A6I4U699</accession>
<evidence type="ECO:0000256" key="2">
    <source>
        <dbReference type="ARBA" id="ARBA00010944"/>
    </source>
</evidence>
<protein>
    <recommendedName>
        <fullName evidence="4 6">dTDP-4-dehydrorhamnose reductase</fullName>
        <ecNumber evidence="3 6">1.1.1.133</ecNumber>
    </recommendedName>
</protein>
<evidence type="ECO:0000313" key="9">
    <source>
        <dbReference type="EMBL" id="MXP10924.1"/>
    </source>
</evidence>
<dbReference type="PANTHER" id="PTHR10491">
    <property type="entry name" value="DTDP-4-DEHYDRORHAMNOSE REDUCTASE"/>
    <property type="match status" value="1"/>
</dbReference>
<dbReference type="CDD" id="cd05254">
    <property type="entry name" value="dTDP_HR_like_SDR_e"/>
    <property type="match status" value="1"/>
</dbReference>
<comment type="catalytic activity">
    <reaction evidence="5 6">
        <text>dTDP-beta-L-rhamnose + NADP(+) = dTDP-4-dehydro-beta-L-rhamnose + NADPH + H(+)</text>
        <dbReference type="Rhea" id="RHEA:21796"/>
        <dbReference type="ChEBI" id="CHEBI:15378"/>
        <dbReference type="ChEBI" id="CHEBI:57510"/>
        <dbReference type="ChEBI" id="CHEBI:57783"/>
        <dbReference type="ChEBI" id="CHEBI:58349"/>
        <dbReference type="ChEBI" id="CHEBI:62830"/>
        <dbReference type="EC" id="1.1.1.133"/>
    </reaction>
</comment>
<comment type="pathway">
    <text evidence="1 6">Carbohydrate biosynthesis; dTDP-L-rhamnose biosynthesis.</text>
</comment>
<name>A0A6I4U699_9SPHN</name>
<keyword evidence="10" id="KW-1185">Reference proteome</keyword>
<reference evidence="9 10" key="1">
    <citation type="submission" date="2019-12" db="EMBL/GenBank/DDBJ databases">
        <title>Genomic-based taxomic classification of the family Erythrobacteraceae.</title>
        <authorList>
            <person name="Xu L."/>
        </authorList>
    </citation>
    <scope>NUCLEOTIDE SEQUENCE [LARGE SCALE GENOMIC DNA]</scope>
    <source>
        <strain evidence="9 10">LMG 29519</strain>
    </source>
</reference>
<evidence type="ECO:0000256" key="5">
    <source>
        <dbReference type="ARBA" id="ARBA00048200"/>
    </source>
</evidence>
<dbReference type="EMBL" id="WTYR01000001">
    <property type="protein sequence ID" value="MXP10924.1"/>
    <property type="molecule type" value="Genomic_DNA"/>
</dbReference>
<dbReference type="UniPathway" id="UPA00124"/>
<dbReference type="AlphaFoldDB" id="A0A6I4U699"/>
<dbReference type="Gene3D" id="3.40.50.720">
    <property type="entry name" value="NAD(P)-binding Rossmann-like Domain"/>
    <property type="match status" value="1"/>
</dbReference>
<keyword evidence="6 9" id="KW-0560">Oxidoreductase</keyword>
<evidence type="ECO:0000256" key="3">
    <source>
        <dbReference type="ARBA" id="ARBA00012929"/>
    </source>
</evidence>
<dbReference type="InterPro" id="IPR036291">
    <property type="entry name" value="NAD(P)-bd_dom_sf"/>
</dbReference>
<dbReference type="RefSeq" id="WP_160617481.1">
    <property type="nucleotide sequence ID" value="NZ_WTYR01000001.1"/>
</dbReference>
<feature type="region of interest" description="Disordered" evidence="7">
    <location>
        <begin position="237"/>
        <end position="260"/>
    </location>
</feature>
<sequence length="293" mass="31116">MKILVTGREGQVARSLAERNAAHELVFAARPDFDLADPAGIARTIAEEQPDLIVSAAAYTAVDQAEDEPELARLINGVAPGHIGRAAAEIGAPVIHISTDYVFDGSGERAWREDDATGPIGAYGETKLAGEEAIAASGATYAILRTAWVYSPFGGNFVKTMLRLAETRDTLNVVDDQFGNPTSALDIADAVLAVADRWQDEPGHGANAIYHFGGTGSTDWADFARAIFAESAKHAGPTCEVSGIPSSDYPTKAARPANSRLDSTKFAETFGHSAQRWQDSLEETVARLLDESA</sequence>
<proteinExistence type="inferred from homology"/>
<comment type="function">
    <text evidence="6">Catalyzes the reduction of dTDP-6-deoxy-L-lyxo-4-hexulose to yield dTDP-L-rhamnose.</text>
</comment>
<comment type="caution">
    <text evidence="9">The sequence shown here is derived from an EMBL/GenBank/DDBJ whole genome shotgun (WGS) entry which is preliminary data.</text>
</comment>